<feature type="signal peptide" evidence="2">
    <location>
        <begin position="1"/>
        <end position="25"/>
    </location>
</feature>
<evidence type="ECO:0000256" key="1">
    <source>
        <dbReference type="SAM" id="MobiDB-lite"/>
    </source>
</evidence>
<dbReference type="RefSeq" id="WP_284294458.1">
    <property type="nucleotide sequence ID" value="NZ_BSUK01000001.1"/>
</dbReference>
<name>A0ABQ6I5L4_9MICO</name>
<sequence>MIHATLRRRVAAGAALALVLSGALAVVTVLPTADAATVSGLLPPSSGILPGPSPSGDGANDGWGPCVPTPNPDEAGNCQGWSDDKTGNINGTDDAPNVIVGGDFSVTGTAAETEGLLVVNGDASFDKSYNVGWAIGSGVIPANRSDWLIVGGDATVTPSTSAVQVGTNVSPIRTGDIRVGGAHNFRDAAVPSSTQWGQLGGAVDTANQTTPTQFQNAVYDDAETVLADDHYDDLFGDDGTMATYSQQCYAPLSDPDVTTAENLGGTLSVTHGTVTLTGSTLTLTGPGSGDLVVFDLPATIGSAGTPATVDVSGIPTAATILLNTAAGGAVAQFVSDITVDDGPNQAPTWRDQVLFNYPNATSVRLGGPVQLPGSILMGQPGSTLTVGVAGTNGRVYTPGNMVNDGGAGAGVGTGTENHAYAFTGRLGCAAIVPGTFSVAKDLTGDGAGSVPDDTAFTVHWAVTGPADSPNLGDDGDLTVLADGTPVDGPELAQGDQVTLSEPSFPDVDGIDWGTPTISPNPVTIGGENSVTAVTVTNTATLQRGGFTIRKAVTGDDGASTTGFDISWQCSAENLDGDDSGTVHLAGGGSETITGFPVGTTCTFTEPAPDDDNGTWASDVDPDSSRSRRTTAPRRS</sequence>
<comment type="caution">
    <text evidence="5">The sequence shown here is derived from an EMBL/GenBank/DDBJ whole genome shotgun (WGS) entry which is preliminary data.</text>
</comment>
<evidence type="ECO:0000259" key="4">
    <source>
        <dbReference type="Pfam" id="PF20597"/>
    </source>
</evidence>
<keyword evidence="6" id="KW-1185">Reference proteome</keyword>
<evidence type="ECO:0000313" key="6">
    <source>
        <dbReference type="Proteomes" id="UP001157091"/>
    </source>
</evidence>
<keyword evidence="2" id="KW-0732">Signal</keyword>
<feature type="compositionally biased region" description="Basic residues" evidence="1">
    <location>
        <begin position="626"/>
        <end position="635"/>
    </location>
</feature>
<feature type="domain" description="Choice-of-anchor A" evidence="4">
    <location>
        <begin position="97"/>
        <end position="395"/>
    </location>
</feature>
<dbReference type="InterPro" id="IPR046022">
    <property type="entry name" value="DUF5979"/>
</dbReference>
<dbReference type="InterPro" id="IPR026588">
    <property type="entry name" value="Choice_anch_A"/>
</dbReference>
<reference evidence="6" key="1">
    <citation type="journal article" date="2019" name="Int. J. Syst. Evol. Microbiol.">
        <title>The Global Catalogue of Microorganisms (GCM) 10K type strain sequencing project: providing services to taxonomists for standard genome sequencing and annotation.</title>
        <authorList>
            <consortium name="The Broad Institute Genomics Platform"/>
            <consortium name="The Broad Institute Genome Sequencing Center for Infectious Disease"/>
            <person name="Wu L."/>
            <person name="Ma J."/>
        </authorList>
    </citation>
    <scope>NUCLEOTIDE SEQUENCE [LARGE SCALE GENOMIC DNA]</scope>
    <source>
        <strain evidence="6">NBRC 106348</strain>
    </source>
</reference>
<evidence type="ECO:0000313" key="5">
    <source>
        <dbReference type="EMBL" id="GMA26079.1"/>
    </source>
</evidence>
<evidence type="ECO:0000259" key="3">
    <source>
        <dbReference type="Pfam" id="PF19407"/>
    </source>
</evidence>
<dbReference type="Gene3D" id="2.60.40.1140">
    <property type="entry name" value="Collagen-binding surface protein Cna, B-type domain"/>
    <property type="match status" value="1"/>
</dbReference>
<gene>
    <name evidence="5" type="ORF">GCM10025864_38380</name>
</gene>
<dbReference type="Pfam" id="PF20597">
    <property type="entry name" value="pAdhesive_15"/>
    <property type="match status" value="1"/>
</dbReference>
<dbReference type="Pfam" id="PF19407">
    <property type="entry name" value="DUF5979"/>
    <property type="match status" value="2"/>
</dbReference>
<evidence type="ECO:0000256" key="2">
    <source>
        <dbReference type="SAM" id="SignalP"/>
    </source>
</evidence>
<accession>A0ABQ6I5L4</accession>
<dbReference type="EMBL" id="BSUK01000001">
    <property type="protein sequence ID" value="GMA26079.1"/>
    <property type="molecule type" value="Genomic_DNA"/>
</dbReference>
<proteinExistence type="predicted"/>
<feature type="domain" description="DUF5979" evidence="3">
    <location>
        <begin position="546"/>
        <end position="622"/>
    </location>
</feature>
<feature type="chain" id="PRO_5045748795" description="Choice-of-anchor A family protein" evidence="2">
    <location>
        <begin position="26"/>
        <end position="635"/>
    </location>
</feature>
<feature type="region of interest" description="Disordered" evidence="1">
    <location>
        <begin position="598"/>
        <end position="635"/>
    </location>
</feature>
<protein>
    <recommendedName>
        <fullName evidence="7">Choice-of-anchor A family protein</fullName>
    </recommendedName>
</protein>
<feature type="domain" description="DUF5979" evidence="3">
    <location>
        <begin position="436"/>
        <end position="540"/>
    </location>
</feature>
<evidence type="ECO:0008006" key="7">
    <source>
        <dbReference type="Google" id="ProtNLM"/>
    </source>
</evidence>
<organism evidence="5 6">
    <name type="scientific">Luteimicrobium album</name>
    <dbReference type="NCBI Taxonomy" id="1054550"/>
    <lineage>
        <taxon>Bacteria</taxon>
        <taxon>Bacillati</taxon>
        <taxon>Actinomycetota</taxon>
        <taxon>Actinomycetes</taxon>
        <taxon>Micrococcales</taxon>
        <taxon>Luteimicrobium</taxon>
    </lineage>
</organism>
<dbReference type="Proteomes" id="UP001157091">
    <property type="component" value="Unassembled WGS sequence"/>
</dbReference>